<dbReference type="PROSITE" id="PS00676">
    <property type="entry name" value="SIGMA54_INTERACT_2"/>
    <property type="match status" value="1"/>
</dbReference>
<evidence type="ECO:0000256" key="4">
    <source>
        <dbReference type="ARBA" id="ARBA00023012"/>
    </source>
</evidence>
<comment type="caution">
    <text evidence="11">The sequence shown here is derived from an EMBL/GenBank/DDBJ whole genome shotgun (WGS) entry which is preliminary data.</text>
</comment>
<dbReference type="InterPro" id="IPR001789">
    <property type="entry name" value="Sig_transdc_resp-reg_receiver"/>
</dbReference>
<dbReference type="FunFam" id="3.40.50.300:FF:000006">
    <property type="entry name" value="DNA-binding transcriptional regulator NtrC"/>
    <property type="match status" value="1"/>
</dbReference>
<keyword evidence="1 7" id="KW-0597">Phosphoprotein</keyword>
<dbReference type="InterPro" id="IPR002078">
    <property type="entry name" value="Sigma_54_int"/>
</dbReference>
<dbReference type="Pfam" id="PF00158">
    <property type="entry name" value="Sigma54_activat"/>
    <property type="match status" value="1"/>
</dbReference>
<evidence type="ECO:0000256" key="1">
    <source>
        <dbReference type="ARBA" id="ARBA00022553"/>
    </source>
</evidence>
<dbReference type="InterPro" id="IPR002197">
    <property type="entry name" value="HTH_Fis"/>
</dbReference>
<keyword evidence="6" id="KW-0804">Transcription</keyword>
<dbReference type="InterPro" id="IPR025943">
    <property type="entry name" value="Sigma_54_int_dom_ATP-bd_2"/>
</dbReference>
<name>A0A6N8HAU2_9FLAO</name>
<dbReference type="Proteomes" id="UP000433945">
    <property type="component" value="Unassembled WGS sequence"/>
</dbReference>
<dbReference type="EMBL" id="WOWP01000024">
    <property type="protein sequence ID" value="MUV03769.1"/>
    <property type="molecule type" value="Genomic_DNA"/>
</dbReference>
<reference evidence="11 12" key="1">
    <citation type="submission" date="2019-12" db="EMBL/GenBank/DDBJ databases">
        <authorList>
            <person name="Sun J.-Q."/>
        </authorList>
    </citation>
    <scope>NUCLEOTIDE SEQUENCE [LARGE SCALE GENOMIC DNA]</scope>
    <source>
        <strain evidence="11 12">JCM 17928</strain>
    </source>
</reference>
<dbReference type="GO" id="GO:0000160">
    <property type="term" value="P:phosphorelay signal transduction system"/>
    <property type="evidence" value="ECO:0007669"/>
    <property type="project" value="UniProtKB-KW"/>
</dbReference>
<dbReference type="InterPro" id="IPR011006">
    <property type="entry name" value="CheY-like_superfamily"/>
</dbReference>
<keyword evidence="8" id="KW-0175">Coiled coil</keyword>
<keyword evidence="5" id="KW-0805">Transcription regulation</keyword>
<dbReference type="InterPro" id="IPR025662">
    <property type="entry name" value="Sigma_54_int_dom_ATP-bd_1"/>
</dbReference>
<accession>A0A6N8HAU2</accession>
<dbReference type="PROSITE" id="PS50045">
    <property type="entry name" value="SIGMA54_INTERACT_4"/>
    <property type="match status" value="1"/>
</dbReference>
<dbReference type="Gene3D" id="1.10.8.60">
    <property type="match status" value="1"/>
</dbReference>
<organism evidence="11 12">
    <name type="scientific">Flavobacterium rakeshii</name>
    <dbReference type="NCBI Taxonomy" id="1038845"/>
    <lineage>
        <taxon>Bacteria</taxon>
        <taxon>Pseudomonadati</taxon>
        <taxon>Bacteroidota</taxon>
        <taxon>Flavobacteriia</taxon>
        <taxon>Flavobacteriales</taxon>
        <taxon>Flavobacteriaceae</taxon>
        <taxon>Flavobacterium</taxon>
    </lineage>
</organism>
<evidence type="ECO:0000256" key="5">
    <source>
        <dbReference type="ARBA" id="ARBA00023015"/>
    </source>
</evidence>
<evidence type="ECO:0000256" key="3">
    <source>
        <dbReference type="ARBA" id="ARBA00022840"/>
    </source>
</evidence>
<dbReference type="Pfam" id="PF02954">
    <property type="entry name" value="HTH_8"/>
    <property type="match status" value="1"/>
</dbReference>
<dbReference type="FunFam" id="3.40.50.2300:FF:000018">
    <property type="entry name" value="DNA-binding transcriptional regulator NtrC"/>
    <property type="match status" value="1"/>
</dbReference>
<dbReference type="GO" id="GO:0005524">
    <property type="term" value="F:ATP binding"/>
    <property type="evidence" value="ECO:0007669"/>
    <property type="project" value="UniProtKB-KW"/>
</dbReference>
<dbReference type="InterPro" id="IPR003593">
    <property type="entry name" value="AAA+_ATPase"/>
</dbReference>
<dbReference type="PANTHER" id="PTHR32071">
    <property type="entry name" value="TRANSCRIPTIONAL REGULATORY PROTEIN"/>
    <property type="match status" value="1"/>
</dbReference>
<dbReference type="InterPro" id="IPR058031">
    <property type="entry name" value="AAA_lid_NorR"/>
</dbReference>
<evidence type="ECO:0000313" key="11">
    <source>
        <dbReference type="EMBL" id="MUV03769.1"/>
    </source>
</evidence>
<feature type="domain" description="Response regulatory" evidence="10">
    <location>
        <begin position="4"/>
        <end position="118"/>
    </location>
</feature>
<dbReference type="Gene3D" id="1.10.10.60">
    <property type="entry name" value="Homeodomain-like"/>
    <property type="match status" value="1"/>
</dbReference>
<keyword evidence="2" id="KW-0547">Nucleotide-binding</keyword>
<dbReference type="RefSeq" id="WP_157482954.1">
    <property type="nucleotide sequence ID" value="NZ_WOWP01000024.1"/>
</dbReference>
<keyword evidence="12" id="KW-1185">Reference proteome</keyword>
<dbReference type="AlphaFoldDB" id="A0A6N8HAU2"/>
<dbReference type="InterPro" id="IPR009057">
    <property type="entry name" value="Homeodomain-like_sf"/>
</dbReference>
<dbReference type="GO" id="GO:0043565">
    <property type="term" value="F:sequence-specific DNA binding"/>
    <property type="evidence" value="ECO:0007669"/>
    <property type="project" value="InterPro"/>
</dbReference>
<keyword evidence="4" id="KW-0902">Two-component regulatory system</keyword>
<evidence type="ECO:0000256" key="7">
    <source>
        <dbReference type="PROSITE-ProRule" id="PRU00169"/>
    </source>
</evidence>
<dbReference type="PROSITE" id="PS00675">
    <property type="entry name" value="SIGMA54_INTERACT_1"/>
    <property type="match status" value="1"/>
</dbReference>
<dbReference type="Pfam" id="PF25601">
    <property type="entry name" value="AAA_lid_14"/>
    <property type="match status" value="1"/>
</dbReference>
<dbReference type="Gene3D" id="3.40.50.2300">
    <property type="match status" value="1"/>
</dbReference>
<dbReference type="SMART" id="SM00448">
    <property type="entry name" value="REC"/>
    <property type="match status" value="1"/>
</dbReference>
<dbReference type="SMART" id="SM00382">
    <property type="entry name" value="AAA"/>
    <property type="match status" value="1"/>
</dbReference>
<dbReference type="SUPFAM" id="SSF52540">
    <property type="entry name" value="P-loop containing nucleoside triphosphate hydrolases"/>
    <property type="match status" value="1"/>
</dbReference>
<dbReference type="Gene3D" id="3.40.50.300">
    <property type="entry name" value="P-loop containing nucleotide triphosphate hydrolases"/>
    <property type="match status" value="1"/>
</dbReference>
<dbReference type="PRINTS" id="PR01590">
    <property type="entry name" value="HTHFIS"/>
</dbReference>
<dbReference type="PROSITE" id="PS50110">
    <property type="entry name" value="RESPONSE_REGULATORY"/>
    <property type="match status" value="1"/>
</dbReference>
<evidence type="ECO:0000256" key="6">
    <source>
        <dbReference type="ARBA" id="ARBA00023163"/>
    </source>
</evidence>
<dbReference type="OrthoDB" id="5401077at2"/>
<gene>
    <name evidence="11" type="ORF">GN157_08615</name>
</gene>
<feature type="domain" description="Sigma-54 factor interaction" evidence="9">
    <location>
        <begin position="140"/>
        <end position="369"/>
    </location>
</feature>
<feature type="modified residue" description="4-aspartylphosphate" evidence="7">
    <location>
        <position position="53"/>
    </location>
</feature>
<evidence type="ECO:0000313" key="12">
    <source>
        <dbReference type="Proteomes" id="UP000433945"/>
    </source>
</evidence>
<dbReference type="CDD" id="cd00009">
    <property type="entry name" value="AAA"/>
    <property type="match status" value="1"/>
</dbReference>
<dbReference type="PANTHER" id="PTHR32071:SF81">
    <property type="entry name" value="PROPIONATE CATABOLISM OPERON REGULATORY PROTEIN"/>
    <property type="match status" value="1"/>
</dbReference>
<evidence type="ECO:0000256" key="2">
    <source>
        <dbReference type="ARBA" id="ARBA00022741"/>
    </source>
</evidence>
<dbReference type="InterPro" id="IPR027417">
    <property type="entry name" value="P-loop_NTPase"/>
</dbReference>
<keyword evidence="3" id="KW-0067">ATP-binding</keyword>
<dbReference type="Pfam" id="PF00072">
    <property type="entry name" value="Response_reg"/>
    <property type="match status" value="1"/>
</dbReference>
<evidence type="ECO:0000259" key="10">
    <source>
        <dbReference type="PROSITE" id="PS50110"/>
    </source>
</evidence>
<dbReference type="SUPFAM" id="SSF46689">
    <property type="entry name" value="Homeodomain-like"/>
    <property type="match status" value="1"/>
</dbReference>
<proteinExistence type="predicted"/>
<feature type="coiled-coil region" evidence="8">
    <location>
        <begin position="323"/>
        <end position="350"/>
    </location>
</feature>
<sequence length="442" mass="49625">MSVKILVVDDDTSFCLLLKTFLQKRGYDVVTAFNGNDALQELNKDFFDIVLTDIRLPDSDGLEILKSITQKGLKTQVILMTGYTDIKTAVNAMKIGAFDYVGKPINPDEILHTIQQALLKKETKKSNTVSEPKKTVTGFVKGISSDSAKLYDHINLVAPTNMSVLIIGDSGTGKEYIAQSIHMQSKRASKPFVAVDCGAIPKELASSEFFGHIKGSFTGAVTDKTGHFEAANGGTLFLDEVGNLSYDVQVQLLRALQERKIKPVGSNTEQQVDIRVVAATNEDLADAVKRGDFREDLYHRLNEFCIHVPKLSERKEDVMMFANHFLAQANEELEKDVERFEQNVIDLFLNYSWPGNLREMKNIIKRSVLLTRGNAISMEVLPPEMEQSANEEIQLSYSKESEEEAIRKALERTNYNKSKAAKLLDIDRKTLYNKLKLYNIDL</sequence>
<dbReference type="GO" id="GO:0006355">
    <property type="term" value="P:regulation of DNA-templated transcription"/>
    <property type="evidence" value="ECO:0007669"/>
    <property type="project" value="InterPro"/>
</dbReference>
<dbReference type="SUPFAM" id="SSF52172">
    <property type="entry name" value="CheY-like"/>
    <property type="match status" value="1"/>
</dbReference>
<protein>
    <submittedName>
        <fullName evidence="11">Response regulator</fullName>
    </submittedName>
</protein>
<evidence type="ECO:0000256" key="8">
    <source>
        <dbReference type="SAM" id="Coils"/>
    </source>
</evidence>
<evidence type="ECO:0000259" key="9">
    <source>
        <dbReference type="PROSITE" id="PS50045"/>
    </source>
</evidence>